<reference evidence="6 7" key="1">
    <citation type="submission" date="2011-11" db="EMBL/GenBank/DDBJ databases">
        <title>Whole genome shotgun sequence of Gordonia amarae NBRC 15530.</title>
        <authorList>
            <person name="Takarada H."/>
            <person name="Hosoyama A."/>
            <person name="Tsuchikane K."/>
            <person name="Katsumata H."/>
            <person name="Yamazaki S."/>
            <person name="Fujita N."/>
        </authorList>
    </citation>
    <scope>NUCLEOTIDE SEQUENCE [LARGE SCALE GENOMIC DNA]</scope>
    <source>
        <strain evidence="6 7">NBRC 15530</strain>
    </source>
</reference>
<comment type="caution">
    <text evidence="6">The sequence shown here is derived from an EMBL/GenBank/DDBJ whole genome shotgun (WGS) entry which is preliminary data.</text>
</comment>
<evidence type="ECO:0000256" key="1">
    <source>
        <dbReference type="ARBA" id="ARBA00004776"/>
    </source>
</evidence>
<dbReference type="AlphaFoldDB" id="G7GSM2"/>
<evidence type="ECO:0000313" key="6">
    <source>
        <dbReference type="EMBL" id="GAB06597.1"/>
    </source>
</evidence>
<feature type="domain" description="Glycosyltransferase 2-like" evidence="5">
    <location>
        <begin position="17"/>
        <end position="178"/>
    </location>
</feature>
<keyword evidence="3" id="KW-0328">Glycosyltransferase</keyword>
<dbReference type="SUPFAM" id="SSF53448">
    <property type="entry name" value="Nucleotide-diphospho-sugar transferases"/>
    <property type="match status" value="1"/>
</dbReference>
<accession>G7GSM2</accession>
<evidence type="ECO:0000256" key="3">
    <source>
        <dbReference type="ARBA" id="ARBA00022676"/>
    </source>
</evidence>
<keyword evidence="7" id="KW-1185">Reference proteome</keyword>
<comment type="pathway">
    <text evidence="1">Cell wall biogenesis; cell wall polysaccharide biosynthesis.</text>
</comment>
<organism evidence="6 7">
    <name type="scientific">Gordonia amarae NBRC 15530</name>
    <dbReference type="NCBI Taxonomy" id="1075090"/>
    <lineage>
        <taxon>Bacteria</taxon>
        <taxon>Bacillati</taxon>
        <taxon>Actinomycetota</taxon>
        <taxon>Actinomycetes</taxon>
        <taxon>Mycobacteriales</taxon>
        <taxon>Gordoniaceae</taxon>
        <taxon>Gordonia</taxon>
    </lineage>
</organism>
<dbReference type="Pfam" id="PF00535">
    <property type="entry name" value="Glycos_transf_2"/>
    <property type="match status" value="1"/>
</dbReference>
<dbReference type="eggNOG" id="COG1216">
    <property type="taxonomic scope" value="Bacteria"/>
</dbReference>
<sequence length="300" mass="33183">MTAGSATPANGALTGISVVIAYYRGLPDLDAQLDALSAQDFSGAFEVIVSDNEGSDELREHIEAYPLRTRLGLRTVDSSAKSGTSHARNVGTRSAAYDFIAYCDQDDAVHSGWLTAMAAAAADADLVGGPVESATLNDPVVASWRVLPDPDEPFVSGRFLPMTFGCNLGIRREVFDAVGGWDETYPTAGSDVEFCWRVQTSGYRFGYARDAMVAYRFRTGMRESWHQVVDYGREDARVAKQYGAPGRQWWWLPVHAGVVVALCPVWPWAWSRRRRGEWVWLTGNLVGRLWGSIKYRVVYL</sequence>
<evidence type="ECO:0000256" key="4">
    <source>
        <dbReference type="ARBA" id="ARBA00022679"/>
    </source>
</evidence>
<dbReference type="EMBL" id="BAED01000056">
    <property type="protein sequence ID" value="GAB06597.1"/>
    <property type="molecule type" value="Genomic_DNA"/>
</dbReference>
<dbReference type="GO" id="GO:0016757">
    <property type="term" value="F:glycosyltransferase activity"/>
    <property type="evidence" value="ECO:0007669"/>
    <property type="project" value="UniProtKB-KW"/>
</dbReference>
<dbReference type="PANTHER" id="PTHR43179:SF12">
    <property type="entry name" value="GALACTOFURANOSYLTRANSFERASE GLFT2"/>
    <property type="match status" value="1"/>
</dbReference>
<comment type="similarity">
    <text evidence="2">Belongs to the glycosyltransferase 2 family.</text>
</comment>
<evidence type="ECO:0000259" key="5">
    <source>
        <dbReference type="Pfam" id="PF00535"/>
    </source>
</evidence>
<keyword evidence="4 6" id="KW-0808">Transferase</keyword>
<dbReference type="RefSeq" id="WP_005189918.1">
    <property type="nucleotide sequence ID" value="NZ_BAED01000056.1"/>
</dbReference>
<dbReference type="STRING" id="1075090.GOAMR_56_00280"/>
<gene>
    <name evidence="6" type="ORF">GOAMR_56_00280</name>
</gene>
<name>G7GSM2_9ACTN</name>
<dbReference type="Proteomes" id="UP000006023">
    <property type="component" value="Unassembled WGS sequence"/>
</dbReference>
<dbReference type="PANTHER" id="PTHR43179">
    <property type="entry name" value="RHAMNOSYLTRANSFERASE WBBL"/>
    <property type="match status" value="1"/>
</dbReference>
<dbReference type="Gene3D" id="3.90.550.10">
    <property type="entry name" value="Spore Coat Polysaccharide Biosynthesis Protein SpsA, Chain A"/>
    <property type="match status" value="1"/>
</dbReference>
<evidence type="ECO:0000256" key="2">
    <source>
        <dbReference type="ARBA" id="ARBA00006739"/>
    </source>
</evidence>
<evidence type="ECO:0000313" key="7">
    <source>
        <dbReference type="Proteomes" id="UP000006023"/>
    </source>
</evidence>
<dbReference type="InterPro" id="IPR029044">
    <property type="entry name" value="Nucleotide-diphossugar_trans"/>
</dbReference>
<protein>
    <submittedName>
        <fullName evidence="6">Putative glycosyltransferase</fullName>
    </submittedName>
</protein>
<proteinExistence type="inferred from homology"/>
<dbReference type="InterPro" id="IPR001173">
    <property type="entry name" value="Glyco_trans_2-like"/>
</dbReference>